<evidence type="ECO:0000256" key="8">
    <source>
        <dbReference type="ARBA" id="ARBA00033277"/>
    </source>
</evidence>
<dbReference type="GO" id="GO:0006289">
    <property type="term" value="P:nucleotide-excision repair"/>
    <property type="evidence" value="ECO:0007669"/>
    <property type="project" value="InterPro"/>
</dbReference>
<dbReference type="GO" id="GO:0008270">
    <property type="term" value="F:zinc ion binding"/>
    <property type="evidence" value="ECO:0007669"/>
    <property type="project" value="UniProtKB-KW"/>
</dbReference>
<evidence type="ECO:0000256" key="9">
    <source>
        <dbReference type="PROSITE-ProRule" id="PRU00175"/>
    </source>
</evidence>
<dbReference type="NCBIfam" id="TIGR00570">
    <property type="entry name" value="cdk7"/>
    <property type="match status" value="1"/>
</dbReference>
<reference evidence="12 13" key="1">
    <citation type="submission" date="2014-11" db="EMBL/GenBank/DDBJ databases">
        <authorList>
            <person name="Wibberg Daniel"/>
        </authorList>
    </citation>
    <scope>NUCLEOTIDE SEQUENCE [LARGE SCALE GENOMIC DNA]</scope>
    <source>
        <strain evidence="12">Rhizoctonia solani AG1-IB 7/3/14</strain>
    </source>
</reference>
<sequence>MSDSVWSRSRTNHFWLQLDKATNPAMSKKFSWLNSTKSGSGPSSRASPAPAAKAVPLTINGVKDSSGKTVEYKSDDDVCPLCRSDRFLNPKLRLLVSTCYHRMCESCIDRLFTLGPAPCPTCKTVIRKMGFMAQTFEDLAVEKEVAIRRRIAKHFNKRLEDFDTLQDYNDYLEEVETIAFNLVNDIDVAAMEARIAEHRAANAALIEMNEQREAREAASLRDIEERERLDRQQRAEEARRAEEEEERERERSKLELINQLESSNAPASRVLAKAKAQQRQRETMRNVGSAVPSSSALLRAKAAARAEAAVDVPHVPITDHWSAETHRFTLKESYDDALSIGVRADPRGVMRAGGYMIEQAWSRALSCGVMGLDTPPLRGETPTSTLPHISDGEAIPAT</sequence>
<dbReference type="PROSITE" id="PS50089">
    <property type="entry name" value="ZF_RING_2"/>
    <property type="match status" value="1"/>
</dbReference>
<evidence type="ECO:0000313" key="13">
    <source>
        <dbReference type="Proteomes" id="UP000059188"/>
    </source>
</evidence>
<dbReference type="SMART" id="SM00184">
    <property type="entry name" value="RING"/>
    <property type="match status" value="1"/>
</dbReference>
<dbReference type="AlphaFoldDB" id="A0A0B7FE33"/>
<dbReference type="EMBL" id="LN679101">
    <property type="protein sequence ID" value="CEL55139.1"/>
    <property type="molecule type" value="Genomic_DNA"/>
</dbReference>
<dbReference type="InterPro" id="IPR017907">
    <property type="entry name" value="Znf_RING_CS"/>
</dbReference>
<accession>A0A0B7FE33</accession>
<feature type="region of interest" description="Disordered" evidence="10">
    <location>
        <begin position="227"/>
        <end position="255"/>
    </location>
</feature>
<dbReference type="FunFam" id="3.30.40.10:FF:000037">
    <property type="entry name" value="Cdk-activating kinase assembly factor MAT1, centre"/>
    <property type="match status" value="1"/>
</dbReference>
<dbReference type="InterPro" id="IPR001841">
    <property type="entry name" value="Znf_RING"/>
</dbReference>
<dbReference type="GO" id="GO:0061575">
    <property type="term" value="F:cyclin-dependent protein serine/threonine kinase activator activity"/>
    <property type="evidence" value="ECO:0007669"/>
    <property type="project" value="InterPro"/>
</dbReference>
<evidence type="ECO:0000256" key="10">
    <source>
        <dbReference type="SAM" id="MobiDB-lite"/>
    </source>
</evidence>
<dbReference type="GO" id="GO:0070985">
    <property type="term" value="C:transcription factor TFIIK complex"/>
    <property type="evidence" value="ECO:0007669"/>
    <property type="project" value="UniProtKB-ARBA"/>
</dbReference>
<keyword evidence="13" id="KW-1185">Reference proteome</keyword>
<evidence type="ECO:0000256" key="2">
    <source>
        <dbReference type="ARBA" id="ARBA00022257"/>
    </source>
</evidence>
<feature type="domain" description="RING-type" evidence="11">
    <location>
        <begin position="79"/>
        <end position="123"/>
    </location>
</feature>
<name>A0A0B7FE33_THACB</name>
<comment type="subcellular location">
    <subcellularLocation>
        <location evidence="1">Nucleus</location>
    </subcellularLocation>
</comment>
<dbReference type="GO" id="GO:0006357">
    <property type="term" value="P:regulation of transcription by RNA polymerase II"/>
    <property type="evidence" value="ECO:0007669"/>
    <property type="project" value="TreeGrafter"/>
</dbReference>
<keyword evidence="3" id="KW-0479">Metal-binding</keyword>
<keyword evidence="5" id="KW-0862">Zinc</keyword>
<feature type="region of interest" description="Disordered" evidence="10">
    <location>
        <begin position="375"/>
        <end position="398"/>
    </location>
</feature>
<evidence type="ECO:0000313" key="12">
    <source>
        <dbReference type="EMBL" id="CEL55139.1"/>
    </source>
</evidence>
<protein>
    <recommendedName>
        <fullName evidence="2">RNA polymerase II transcription factor B subunit 3</fullName>
    </recommendedName>
    <alternativeName>
        <fullName evidence="8">RNA polymerase II transcription factor B 38 kDa subunit</fullName>
    </alternativeName>
    <alternativeName>
        <fullName evidence="7">RNA polymerase II transcription factor B p38 subunit</fullName>
    </alternativeName>
</protein>
<evidence type="ECO:0000259" key="11">
    <source>
        <dbReference type="PROSITE" id="PS50089"/>
    </source>
</evidence>
<evidence type="ECO:0000256" key="5">
    <source>
        <dbReference type="ARBA" id="ARBA00022833"/>
    </source>
</evidence>
<dbReference type="InterPro" id="IPR013083">
    <property type="entry name" value="Znf_RING/FYVE/PHD"/>
</dbReference>
<dbReference type="InterPro" id="IPR004575">
    <property type="entry name" value="MAT1/Tfb3"/>
</dbReference>
<dbReference type="Pfam" id="PF06391">
    <property type="entry name" value="MAT1"/>
    <property type="match status" value="1"/>
</dbReference>
<feature type="compositionally biased region" description="Basic and acidic residues" evidence="10">
    <location>
        <begin position="227"/>
        <end position="254"/>
    </location>
</feature>
<dbReference type="PROSITE" id="PS00518">
    <property type="entry name" value="ZF_RING_1"/>
    <property type="match status" value="1"/>
</dbReference>
<keyword evidence="4 9" id="KW-0863">Zinc-finger</keyword>
<evidence type="ECO:0000256" key="4">
    <source>
        <dbReference type="ARBA" id="ARBA00022771"/>
    </source>
</evidence>
<evidence type="ECO:0000256" key="1">
    <source>
        <dbReference type="ARBA" id="ARBA00004123"/>
    </source>
</evidence>
<dbReference type="Gene3D" id="3.30.40.10">
    <property type="entry name" value="Zinc/RING finger domain, C3HC4 (zinc finger)"/>
    <property type="match status" value="1"/>
</dbReference>
<dbReference type="InterPro" id="IPR015877">
    <property type="entry name" value="MAT1_centre"/>
</dbReference>
<evidence type="ECO:0000256" key="3">
    <source>
        <dbReference type="ARBA" id="ARBA00022723"/>
    </source>
</evidence>
<dbReference type="STRING" id="1108050.A0A0B7FE33"/>
<evidence type="ECO:0000256" key="7">
    <source>
        <dbReference type="ARBA" id="ARBA00029873"/>
    </source>
</evidence>
<dbReference type="PANTHER" id="PTHR12683:SF13">
    <property type="entry name" value="CDK-ACTIVATING KINASE ASSEMBLY FACTOR MAT1"/>
    <property type="match status" value="1"/>
</dbReference>
<dbReference type="Pfam" id="PF17121">
    <property type="entry name" value="zf-C3HC4_5"/>
    <property type="match status" value="1"/>
</dbReference>
<dbReference type="OrthoDB" id="5963at2759"/>
<proteinExistence type="predicted"/>
<dbReference type="PANTHER" id="PTHR12683">
    <property type="entry name" value="CDK-ACTIVATING KINASE ASSEMBLY FACTOR MAT1"/>
    <property type="match status" value="1"/>
</dbReference>
<dbReference type="SUPFAM" id="SSF57850">
    <property type="entry name" value="RING/U-box"/>
    <property type="match status" value="1"/>
</dbReference>
<gene>
    <name evidence="12" type="ORF">RSOLAG1IB_01147</name>
</gene>
<dbReference type="CDD" id="cd16573">
    <property type="entry name" value="RING-HC_TFB3-like"/>
    <property type="match status" value="1"/>
</dbReference>
<dbReference type="Proteomes" id="UP000059188">
    <property type="component" value="Unassembled WGS sequence"/>
</dbReference>
<keyword evidence="6" id="KW-0539">Nucleus</keyword>
<organism evidence="12 13">
    <name type="scientific">Thanatephorus cucumeris (strain AG1-IB / isolate 7/3/14)</name>
    <name type="common">Lettuce bottom rot fungus</name>
    <name type="synonym">Rhizoctonia solani</name>
    <dbReference type="NCBI Taxonomy" id="1108050"/>
    <lineage>
        <taxon>Eukaryota</taxon>
        <taxon>Fungi</taxon>
        <taxon>Dikarya</taxon>
        <taxon>Basidiomycota</taxon>
        <taxon>Agaricomycotina</taxon>
        <taxon>Agaricomycetes</taxon>
        <taxon>Cantharellales</taxon>
        <taxon>Ceratobasidiaceae</taxon>
        <taxon>Rhizoctonia</taxon>
        <taxon>Rhizoctonia solani AG-1</taxon>
    </lineage>
</organism>
<evidence type="ECO:0000256" key="6">
    <source>
        <dbReference type="ARBA" id="ARBA00023242"/>
    </source>
</evidence>